<evidence type="ECO:0000256" key="2">
    <source>
        <dbReference type="SAM" id="Phobius"/>
    </source>
</evidence>
<organism evidence="3 4">
    <name type="scientific">Rosistilla ulvae</name>
    <dbReference type="NCBI Taxonomy" id="1930277"/>
    <lineage>
        <taxon>Bacteria</taxon>
        <taxon>Pseudomonadati</taxon>
        <taxon>Planctomycetota</taxon>
        <taxon>Planctomycetia</taxon>
        <taxon>Pirellulales</taxon>
        <taxon>Pirellulaceae</taxon>
        <taxon>Rosistilla</taxon>
    </lineage>
</organism>
<feature type="transmembrane region" description="Helical" evidence="2">
    <location>
        <begin position="29"/>
        <end position="47"/>
    </location>
</feature>
<evidence type="ECO:0000313" key="4">
    <source>
        <dbReference type="Proteomes" id="UP000319557"/>
    </source>
</evidence>
<gene>
    <name evidence="3" type="ORF">EC9_44130</name>
</gene>
<accession>A0A517M5R0</accession>
<proteinExistence type="predicted"/>
<dbReference type="RefSeq" id="WP_218934323.1">
    <property type="nucleotide sequence ID" value="NZ_CP036261.1"/>
</dbReference>
<dbReference type="KEGG" id="ruv:EC9_44130"/>
<name>A0A517M5R0_9BACT</name>
<protein>
    <submittedName>
        <fullName evidence="3">Uncharacterized protein</fullName>
    </submittedName>
</protein>
<keyword evidence="2" id="KW-1133">Transmembrane helix</keyword>
<feature type="region of interest" description="Disordered" evidence="1">
    <location>
        <begin position="1"/>
        <end position="23"/>
    </location>
</feature>
<evidence type="ECO:0000256" key="1">
    <source>
        <dbReference type="SAM" id="MobiDB-lite"/>
    </source>
</evidence>
<keyword evidence="4" id="KW-1185">Reference proteome</keyword>
<dbReference type="AlphaFoldDB" id="A0A517M5R0"/>
<keyword evidence="2" id="KW-0812">Transmembrane</keyword>
<dbReference type="EMBL" id="CP036261">
    <property type="protein sequence ID" value="QDS90206.1"/>
    <property type="molecule type" value="Genomic_DNA"/>
</dbReference>
<evidence type="ECO:0000313" key="3">
    <source>
        <dbReference type="EMBL" id="QDS90206.1"/>
    </source>
</evidence>
<reference evidence="3 4" key="1">
    <citation type="submission" date="2019-02" db="EMBL/GenBank/DDBJ databases">
        <title>Deep-cultivation of Planctomycetes and their phenomic and genomic characterization uncovers novel biology.</title>
        <authorList>
            <person name="Wiegand S."/>
            <person name="Jogler M."/>
            <person name="Boedeker C."/>
            <person name="Pinto D."/>
            <person name="Vollmers J."/>
            <person name="Rivas-Marin E."/>
            <person name="Kohn T."/>
            <person name="Peeters S.H."/>
            <person name="Heuer A."/>
            <person name="Rast P."/>
            <person name="Oberbeckmann S."/>
            <person name="Bunk B."/>
            <person name="Jeske O."/>
            <person name="Meyerdierks A."/>
            <person name="Storesund J.E."/>
            <person name="Kallscheuer N."/>
            <person name="Luecker S."/>
            <person name="Lage O.M."/>
            <person name="Pohl T."/>
            <person name="Merkel B.J."/>
            <person name="Hornburger P."/>
            <person name="Mueller R.-W."/>
            <person name="Bruemmer F."/>
            <person name="Labrenz M."/>
            <person name="Spormann A.M."/>
            <person name="Op den Camp H."/>
            <person name="Overmann J."/>
            <person name="Amann R."/>
            <person name="Jetten M.S.M."/>
            <person name="Mascher T."/>
            <person name="Medema M.H."/>
            <person name="Devos D.P."/>
            <person name="Kaster A.-K."/>
            <person name="Ovreas L."/>
            <person name="Rohde M."/>
            <person name="Galperin M.Y."/>
            <person name="Jogler C."/>
        </authorList>
    </citation>
    <scope>NUCLEOTIDE SEQUENCE [LARGE SCALE GENOMIC DNA]</scope>
    <source>
        <strain evidence="3 4">EC9</strain>
    </source>
</reference>
<dbReference type="Proteomes" id="UP000319557">
    <property type="component" value="Chromosome"/>
</dbReference>
<keyword evidence="2" id="KW-0472">Membrane</keyword>
<sequence length="48" mass="5441">MLMRNPEMMLHDSNDRTQNTAASTSRENLLGQVIVMLLLMIAILLRAL</sequence>